<gene>
    <name evidence="2" type="ORF">Tci_403758</name>
</gene>
<dbReference type="InterPro" id="IPR016140">
    <property type="entry name" value="Bifunc_inhib/LTP/seed_store"/>
</dbReference>
<evidence type="ECO:0000313" key="2">
    <source>
        <dbReference type="EMBL" id="GEY31784.1"/>
    </source>
</evidence>
<dbReference type="SMART" id="SM00499">
    <property type="entry name" value="AAI"/>
    <property type="match status" value="1"/>
</dbReference>
<evidence type="ECO:0000259" key="1">
    <source>
        <dbReference type="SMART" id="SM00499"/>
    </source>
</evidence>
<dbReference type="EMBL" id="BKCJ010168646">
    <property type="protein sequence ID" value="GEY31784.1"/>
    <property type="molecule type" value="Genomic_DNA"/>
</dbReference>
<dbReference type="InterPro" id="IPR027923">
    <property type="entry name" value="Hydrophob_seed_dom"/>
</dbReference>
<dbReference type="SUPFAM" id="SSF47699">
    <property type="entry name" value="Bifunctional inhibitor/lipid-transfer protein/seed storage 2S albumin"/>
    <property type="match status" value="1"/>
</dbReference>
<dbReference type="CDD" id="cd09272">
    <property type="entry name" value="RNase_HI_RT_Ty1"/>
    <property type="match status" value="1"/>
</dbReference>
<dbReference type="InterPro" id="IPR025724">
    <property type="entry name" value="GAG-pre-integrase_dom"/>
</dbReference>
<organism evidence="2">
    <name type="scientific">Tanacetum cinerariifolium</name>
    <name type="common">Dalmatian daisy</name>
    <name type="synonym">Chrysanthemum cinerariifolium</name>
    <dbReference type="NCBI Taxonomy" id="118510"/>
    <lineage>
        <taxon>Eukaryota</taxon>
        <taxon>Viridiplantae</taxon>
        <taxon>Streptophyta</taxon>
        <taxon>Embryophyta</taxon>
        <taxon>Tracheophyta</taxon>
        <taxon>Spermatophyta</taxon>
        <taxon>Magnoliopsida</taxon>
        <taxon>eudicotyledons</taxon>
        <taxon>Gunneridae</taxon>
        <taxon>Pentapetalae</taxon>
        <taxon>asterids</taxon>
        <taxon>campanulids</taxon>
        <taxon>Asterales</taxon>
        <taxon>Asteraceae</taxon>
        <taxon>Asteroideae</taxon>
        <taxon>Anthemideae</taxon>
        <taxon>Anthemidinae</taxon>
        <taxon>Tanacetum</taxon>
    </lineage>
</organism>
<dbReference type="Pfam" id="PF14547">
    <property type="entry name" value="Hydrophob_seed"/>
    <property type="match status" value="1"/>
</dbReference>
<dbReference type="CDD" id="cd01958">
    <property type="entry name" value="HPS_like"/>
    <property type="match status" value="1"/>
</dbReference>
<accession>A0A699HK59</accession>
<dbReference type="InterPro" id="IPR036312">
    <property type="entry name" value="Bifun_inhib/LTP/seed_sf"/>
</dbReference>
<keyword evidence="2" id="KW-0418">Kinase</keyword>
<dbReference type="AlphaFoldDB" id="A0A699HK59"/>
<sequence>MAIEDTPPPSPPPSHTDKIIPFSIPNKAPIKLDLEKHNHNSWSSFPLIHLGSLGLNSHVEEDIASTNLDWCQLDDLIKMWILGSLCDSLEEQDERALNLDNELRSIKIGKMTVNEYCTKIKSMADRLKNLDCVVSDKNLVIYIVNGLNSRFATFVEIICHRETLLTSETTRTMLLLKESLFTNDSEATTTFESSSSSLTVLMTSTSSSTKGDLYLVTKSSTLPAAFVSTSFTTWHQRVGHPEDEVLHSLSSRQFISCNKAKSTHVCHACQLGKHVTLPFHSSNYLVKQSFDIIHFDLWTSPIGTLELGLHLYAFATTSLVGYTDADWAGFPSTGRSTSSYCVFLGDNLLSWSAKRKHTISRSSAEAKYWCVANVVAETAWIRNILLSSTPPPLILSKCKLIVAHLEMASKSNASLVLFLSLDLLFFATVSGCGTCETPKLTPKPTKDTCPKDTLKLGVCANLLGGLVGVQVGSPTVKLCCTLIQGLVDVEAAVCLCTTIKANVLGINLNLPVSLRLLLNVSGKRVTRGFKCAKLIRICRFSWF</sequence>
<keyword evidence="2" id="KW-0808">Transferase</keyword>
<name>A0A699HK59_TANCI</name>
<proteinExistence type="predicted"/>
<dbReference type="Gene3D" id="1.10.110.10">
    <property type="entry name" value="Plant lipid-transfer and hydrophobic proteins"/>
    <property type="match status" value="1"/>
</dbReference>
<reference evidence="2" key="1">
    <citation type="journal article" date="2019" name="Sci. Rep.">
        <title>Draft genome of Tanacetum cinerariifolium, the natural source of mosquito coil.</title>
        <authorList>
            <person name="Yamashiro T."/>
            <person name="Shiraishi A."/>
            <person name="Satake H."/>
            <person name="Nakayama K."/>
        </authorList>
    </citation>
    <scope>NUCLEOTIDE SEQUENCE</scope>
</reference>
<dbReference type="Pfam" id="PF14223">
    <property type="entry name" value="Retrotran_gag_2"/>
    <property type="match status" value="1"/>
</dbReference>
<protein>
    <submittedName>
        <fullName evidence="2">Hybrid signal transduction histidine kinase M</fullName>
    </submittedName>
</protein>
<dbReference type="GO" id="GO:0016301">
    <property type="term" value="F:kinase activity"/>
    <property type="evidence" value="ECO:0007669"/>
    <property type="project" value="UniProtKB-KW"/>
</dbReference>
<dbReference type="Pfam" id="PF13976">
    <property type="entry name" value="gag_pre-integrs"/>
    <property type="match status" value="1"/>
</dbReference>
<comment type="caution">
    <text evidence="2">The sequence shown here is derived from an EMBL/GenBank/DDBJ whole genome shotgun (WGS) entry which is preliminary data.</text>
</comment>
<dbReference type="PANTHER" id="PTHR31731">
    <property type="match status" value="1"/>
</dbReference>
<dbReference type="InterPro" id="IPR051636">
    <property type="entry name" value="Plant_LTP/defense-related"/>
</dbReference>
<feature type="domain" description="Bifunctional inhibitor/plant lipid transfer protein/seed storage helical" evidence="1">
    <location>
        <begin position="449"/>
        <end position="531"/>
    </location>
</feature>